<protein>
    <recommendedName>
        <fullName evidence="4">Peptidase S74 domain-containing protein</fullName>
    </recommendedName>
</protein>
<evidence type="ECO:0000313" key="2">
    <source>
        <dbReference type="EMBL" id="AXE16921.1"/>
    </source>
</evidence>
<accession>A0A344TE50</accession>
<gene>
    <name evidence="2" type="ORF">DR864_03830</name>
</gene>
<evidence type="ECO:0008006" key="4">
    <source>
        <dbReference type="Google" id="ProtNLM"/>
    </source>
</evidence>
<evidence type="ECO:0000256" key="1">
    <source>
        <dbReference type="SAM" id="SignalP"/>
    </source>
</evidence>
<evidence type="ECO:0000313" key="3">
    <source>
        <dbReference type="Proteomes" id="UP000251993"/>
    </source>
</evidence>
<dbReference type="Proteomes" id="UP000251993">
    <property type="component" value="Chromosome"/>
</dbReference>
<keyword evidence="1" id="KW-0732">Signal</keyword>
<reference evidence="2 3" key="1">
    <citation type="submission" date="2018-07" db="EMBL/GenBank/DDBJ databases">
        <title>Genome sequencing of Runella.</title>
        <authorList>
            <person name="Baek M.-G."/>
            <person name="Yi H."/>
        </authorList>
    </citation>
    <scope>NUCLEOTIDE SEQUENCE [LARGE SCALE GENOMIC DNA]</scope>
    <source>
        <strain evidence="2 3">HYN0085</strain>
    </source>
</reference>
<sequence>MKRRIITICTILVVTNGFAQVLIEPGNGRVNVKGSGGDVWGNYGTTTNTRTAMVFRTGVSSASNWQNTGSISGVLGSYPEINAGMYLDSYAGNLSLYGINQFRLGTNANRNRMVMNTDGAVGINYTTKDKYNFDPIADPTITKAQLWVTGSGPAQYVYGDYYTLSERMGIKAVAAPTNGTNTTAVVGISDYHTSLSSSDDAGQTTGVTGFSASKTNAYGVKGIADGYGSGSNAYGVYGFSSSVSSNTNTYGGLFSSRREGGTNSLGYGIYATTYHNTSGATGASYGGYFGALGLGIGTKTGVFSKVEHLGGVQATDAKGVHTDIAGAYSSGIIGFHATITPGISDAGNTTGIYGVKLDMAGTGRGDWYGVRANVKGGTGNSPMYRYGLYADVEGPTWNYSYGVYARAKNVSDNPAGSGLRTYGGYFEATGSSLIQYGIYATSDANLGPNIRYAGYFAGNVSVTGNLTKGSGTFKIDHPQDPENKFLYHSFVESPDMKNIYDGVITTDANGEATVEMPAYFEALNKDFRYQLTGIGQFAQAIVADEINHNRFKIKTDKPNVKVSWQVTGIRKDAYAEANRVVVEVEKQGEEKGKYLHPEVFGKDKMQGIGSLHEVKAMNR</sequence>
<dbReference type="OrthoDB" id="966072at2"/>
<dbReference type="RefSeq" id="WP_114065708.1">
    <property type="nucleotide sequence ID" value="NZ_CP030850.1"/>
</dbReference>
<organism evidence="2 3">
    <name type="scientific">Runella rosea</name>
    <dbReference type="NCBI Taxonomy" id="2259595"/>
    <lineage>
        <taxon>Bacteria</taxon>
        <taxon>Pseudomonadati</taxon>
        <taxon>Bacteroidota</taxon>
        <taxon>Cytophagia</taxon>
        <taxon>Cytophagales</taxon>
        <taxon>Spirosomataceae</taxon>
        <taxon>Runella</taxon>
    </lineage>
</organism>
<dbReference type="EMBL" id="CP030850">
    <property type="protein sequence ID" value="AXE16921.1"/>
    <property type="molecule type" value="Genomic_DNA"/>
</dbReference>
<proteinExistence type="predicted"/>
<name>A0A344TE50_9BACT</name>
<dbReference type="KEGG" id="run:DR864_03830"/>
<dbReference type="AlphaFoldDB" id="A0A344TE50"/>
<keyword evidence="3" id="KW-1185">Reference proteome</keyword>
<feature type="signal peptide" evidence="1">
    <location>
        <begin position="1"/>
        <end position="19"/>
    </location>
</feature>
<feature type="chain" id="PRO_5016716347" description="Peptidase S74 domain-containing protein" evidence="1">
    <location>
        <begin position="20"/>
        <end position="619"/>
    </location>
</feature>